<proteinExistence type="predicted"/>
<reference evidence="1 2" key="1">
    <citation type="submission" date="2019-05" db="EMBL/GenBank/DDBJ databases">
        <title>Emergence of the Ug99 lineage of the wheat stem rust pathogen through somatic hybridization.</title>
        <authorList>
            <person name="Li F."/>
            <person name="Upadhyaya N.M."/>
            <person name="Sperschneider J."/>
            <person name="Matny O."/>
            <person name="Nguyen-Phuc H."/>
            <person name="Mago R."/>
            <person name="Raley C."/>
            <person name="Miller M.E."/>
            <person name="Silverstein K.A.T."/>
            <person name="Henningsen E."/>
            <person name="Hirsch C.D."/>
            <person name="Visser B."/>
            <person name="Pretorius Z.A."/>
            <person name="Steffenson B.J."/>
            <person name="Schwessinger B."/>
            <person name="Dodds P.N."/>
            <person name="Figueroa M."/>
        </authorList>
    </citation>
    <scope>NUCLEOTIDE SEQUENCE [LARGE SCALE GENOMIC DNA]</scope>
    <source>
        <strain evidence="1 2">Ug99</strain>
    </source>
</reference>
<dbReference type="Proteomes" id="UP000325313">
    <property type="component" value="Unassembled WGS sequence"/>
</dbReference>
<organism evidence="1 2">
    <name type="scientific">Puccinia graminis f. sp. tritici</name>
    <dbReference type="NCBI Taxonomy" id="56615"/>
    <lineage>
        <taxon>Eukaryota</taxon>
        <taxon>Fungi</taxon>
        <taxon>Dikarya</taxon>
        <taxon>Basidiomycota</taxon>
        <taxon>Pucciniomycotina</taxon>
        <taxon>Pucciniomycetes</taxon>
        <taxon>Pucciniales</taxon>
        <taxon>Pucciniaceae</taxon>
        <taxon>Puccinia</taxon>
    </lineage>
</organism>
<comment type="caution">
    <text evidence="1">The sequence shown here is derived from an EMBL/GenBank/DDBJ whole genome shotgun (WGS) entry which is preliminary data.</text>
</comment>
<name>A0A5B0S9Z2_PUCGR</name>
<sequence length="97" mass="10636">MIDYQASEEDKSQPALFLCRHSRPTFNLISSTLKYRQNITRACQTKKNMQILLVLLGLLLSREALAAPAPVKALVSRQESGEIITPPGPGCRGPICA</sequence>
<evidence type="ECO:0000313" key="2">
    <source>
        <dbReference type="Proteomes" id="UP000325313"/>
    </source>
</evidence>
<dbReference type="AlphaFoldDB" id="A0A5B0S9Z2"/>
<evidence type="ECO:0000313" key="1">
    <source>
        <dbReference type="EMBL" id="KAA1134289.1"/>
    </source>
</evidence>
<accession>A0A5B0S9Z2</accession>
<dbReference type="EMBL" id="VDEP01000069">
    <property type="protein sequence ID" value="KAA1134289.1"/>
    <property type="molecule type" value="Genomic_DNA"/>
</dbReference>
<gene>
    <name evidence="1" type="ORF">PGTUg99_034660</name>
</gene>
<protein>
    <submittedName>
        <fullName evidence="1">Uncharacterized protein</fullName>
    </submittedName>
</protein>